<comment type="cofactor">
    <cofactor evidence="1 18">
        <name>Mg(2+)</name>
        <dbReference type="ChEBI" id="CHEBI:18420"/>
    </cofactor>
</comment>
<dbReference type="Pfam" id="PF00293">
    <property type="entry name" value="NUDIX"/>
    <property type="match status" value="1"/>
</dbReference>
<keyword evidence="7 19" id="KW-0378">Hydrolase</keyword>
<comment type="similarity">
    <text evidence="2 19">Belongs to the Nudix hydrolase family.</text>
</comment>
<evidence type="ECO:0000256" key="14">
    <source>
        <dbReference type="ARBA" id="ARBA00041592"/>
    </source>
</evidence>
<dbReference type="GO" id="GO:0008413">
    <property type="term" value="F:8-oxo-7,8-dihydroguanosine triphosphate pyrophosphatase activity"/>
    <property type="evidence" value="ECO:0007669"/>
    <property type="project" value="InterPro"/>
</dbReference>
<feature type="binding site" evidence="17">
    <location>
        <position position="27"/>
    </location>
    <ligand>
        <name>8-oxo-dGTP</name>
        <dbReference type="ChEBI" id="CHEBI:77896"/>
    </ligand>
</feature>
<feature type="binding site" evidence="17">
    <location>
        <position position="22"/>
    </location>
    <ligand>
        <name>8-oxo-dGTP</name>
        <dbReference type="ChEBI" id="CHEBI:77896"/>
    </ligand>
</feature>
<evidence type="ECO:0000256" key="8">
    <source>
        <dbReference type="ARBA" id="ARBA00022842"/>
    </source>
</evidence>
<reference evidence="21 22" key="1">
    <citation type="submission" date="2019-03" db="EMBL/GenBank/DDBJ databases">
        <title>Genomic Encyclopedia of Type Strains, Phase IV (KMG-IV): sequencing the most valuable type-strain genomes for metagenomic binning, comparative biology and taxonomic classification.</title>
        <authorList>
            <person name="Goeker M."/>
        </authorList>
    </citation>
    <scope>NUCLEOTIDE SEQUENCE [LARGE SCALE GENOMIC DNA]</scope>
    <source>
        <strain evidence="21 22">DSM 24830</strain>
    </source>
</reference>
<gene>
    <name evidence="21" type="ORF">EV695_3311</name>
</gene>
<dbReference type="CDD" id="cd03425">
    <property type="entry name" value="NUDIX_MutT_NudA_like"/>
    <property type="match status" value="1"/>
</dbReference>
<evidence type="ECO:0000256" key="16">
    <source>
        <dbReference type="ARBA" id="ARBA00042798"/>
    </source>
</evidence>
<dbReference type="Proteomes" id="UP000294887">
    <property type="component" value="Unassembled WGS sequence"/>
</dbReference>
<dbReference type="InterPro" id="IPR020084">
    <property type="entry name" value="NUDIX_hydrolase_CS"/>
</dbReference>
<evidence type="ECO:0000256" key="19">
    <source>
        <dbReference type="RuleBase" id="RU003476"/>
    </source>
</evidence>
<dbReference type="GO" id="GO:0006281">
    <property type="term" value="P:DNA repair"/>
    <property type="evidence" value="ECO:0007669"/>
    <property type="project" value="UniProtKB-KW"/>
</dbReference>
<dbReference type="PANTHER" id="PTHR47707:SF1">
    <property type="entry name" value="NUDIX HYDROLASE FAMILY PROTEIN"/>
    <property type="match status" value="1"/>
</dbReference>
<dbReference type="GO" id="GO:0035539">
    <property type="term" value="F:8-oxo-7,8-dihydrodeoxyguanosine triphosphate pyrophosphatase activity"/>
    <property type="evidence" value="ECO:0007669"/>
    <property type="project" value="UniProtKB-EC"/>
</dbReference>
<keyword evidence="8 18" id="KW-0460">Magnesium</keyword>
<sequence length="134" mass="15311">MIIRVAVAAIINQDKEVLIAKRSKDQHQGNKWEFPGGKVEANETSQEALHREIMEELGIDIQSSSEMTSITHEYIEENPDNSKTVILDVFDVRDWRGEPKGVEGQPIRWVTVSEIDDYEFPIANVEIVNIIKHL</sequence>
<name>A0A4R1EX06_9GAMM</name>
<dbReference type="GO" id="GO:0006260">
    <property type="term" value="P:DNA replication"/>
    <property type="evidence" value="ECO:0007669"/>
    <property type="project" value="UniProtKB-KW"/>
</dbReference>
<keyword evidence="4" id="KW-0235">DNA replication</keyword>
<feature type="binding site" evidence="17">
    <location>
        <begin position="33"/>
        <end position="36"/>
    </location>
    <ligand>
        <name>8-oxo-dGTP</name>
        <dbReference type="ChEBI" id="CHEBI:77896"/>
    </ligand>
</feature>
<evidence type="ECO:0000256" key="2">
    <source>
        <dbReference type="ARBA" id="ARBA00005582"/>
    </source>
</evidence>
<evidence type="ECO:0000256" key="13">
    <source>
        <dbReference type="ARBA" id="ARBA00040794"/>
    </source>
</evidence>
<dbReference type="GO" id="GO:0044715">
    <property type="term" value="F:8-oxo-dGDP phosphatase activity"/>
    <property type="evidence" value="ECO:0007669"/>
    <property type="project" value="TreeGrafter"/>
</dbReference>
<evidence type="ECO:0000313" key="22">
    <source>
        <dbReference type="Proteomes" id="UP000294887"/>
    </source>
</evidence>
<dbReference type="InterPro" id="IPR020476">
    <property type="entry name" value="Nudix_hydrolase"/>
</dbReference>
<dbReference type="OrthoDB" id="9810648at2"/>
<dbReference type="Gene3D" id="3.90.79.10">
    <property type="entry name" value="Nucleoside Triphosphate Pyrophosphohydrolase"/>
    <property type="match status" value="1"/>
</dbReference>
<dbReference type="EC" id="3.6.1.55" evidence="12"/>
<dbReference type="PROSITE" id="PS00893">
    <property type="entry name" value="NUDIX_BOX"/>
    <property type="match status" value="1"/>
</dbReference>
<evidence type="ECO:0000256" key="12">
    <source>
        <dbReference type="ARBA" id="ARBA00038905"/>
    </source>
</evidence>
<dbReference type="PANTHER" id="PTHR47707">
    <property type="entry name" value="8-OXO-DGTP DIPHOSPHATASE"/>
    <property type="match status" value="1"/>
</dbReference>
<evidence type="ECO:0000256" key="6">
    <source>
        <dbReference type="ARBA" id="ARBA00022763"/>
    </source>
</evidence>
<dbReference type="EMBL" id="SMFQ01000004">
    <property type="protein sequence ID" value="TCJ85340.1"/>
    <property type="molecule type" value="Genomic_DNA"/>
</dbReference>
<accession>A0A4R1EX06</accession>
<keyword evidence="9" id="KW-0234">DNA repair</keyword>
<evidence type="ECO:0000256" key="11">
    <source>
        <dbReference type="ARBA" id="ARBA00036904"/>
    </source>
</evidence>
<keyword evidence="5 18" id="KW-0479">Metal-binding</keyword>
<protein>
    <recommendedName>
        <fullName evidence="13">8-oxo-dGTP diphosphatase</fullName>
        <ecNumber evidence="12">3.6.1.55</ecNumber>
    </recommendedName>
    <alternativeName>
        <fullName evidence="16">7,8-dihydro-8-oxoguanine-triphosphatase</fullName>
    </alternativeName>
    <alternativeName>
        <fullName evidence="15">Mutator protein MutT</fullName>
    </alternativeName>
    <alternativeName>
        <fullName evidence="14">dGTP pyrophosphohydrolase</fullName>
    </alternativeName>
</protein>
<feature type="binding site" evidence="17">
    <location>
        <position position="124"/>
    </location>
    <ligand>
        <name>8-oxo-dGTP</name>
        <dbReference type="ChEBI" id="CHEBI:77896"/>
    </ligand>
</feature>
<feature type="binding site" evidence="18">
    <location>
        <position position="56"/>
    </location>
    <ligand>
        <name>Mg(2+)</name>
        <dbReference type="ChEBI" id="CHEBI:18420"/>
    </ligand>
</feature>
<dbReference type="SUPFAM" id="SSF55811">
    <property type="entry name" value="Nudix"/>
    <property type="match status" value="1"/>
</dbReference>
<proteinExistence type="inferred from homology"/>
<keyword evidence="3" id="KW-0515">Mutator protein</keyword>
<evidence type="ECO:0000256" key="4">
    <source>
        <dbReference type="ARBA" id="ARBA00022705"/>
    </source>
</evidence>
<feature type="binding site" evidence="18">
    <location>
        <position position="36"/>
    </location>
    <ligand>
        <name>Mg(2+)</name>
        <dbReference type="ChEBI" id="CHEBI:18420"/>
    </ligand>
</feature>
<evidence type="ECO:0000256" key="7">
    <source>
        <dbReference type="ARBA" id="ARBA00022801"/>
    </source>
</evidence>
<evidence type="ECO:0000256" key="5">
    <source>
        <dbReference type="ARBA" id="ARBA00022723"/>
    </source>
</evidence>
<dbReference type="RefSeq" id="WP_131907035.1">
    <property type="nucleotide sequence ID" value="NZ_BAAAFU010000001.1"/>
</dbReference>
<dbReference type="AlphaFoldDB" id="A0A4R1EX06"/>
<dbReference type="GO" id="GO:0046872">
    <property type="term" value="F:metal ion binding"/>
    <property type="evidence" value="ECO:0007669"/>
    <property type="project" value="UniProtKB-KW"/>
</dbReference>
<dbReference type="PRINTS" id="PR00502">
    <property type="entry name" value="NUDIXFAMILY"/>
</dbReference>
<comment type="caution">
    <text evidence="21">The sequence shown here is derived from an EMBL/GenBank/DDBJ whole genome shotgun (WGS) entry which is preliminary data.</text>
</comment>
<comment type="catalytic activity">
    <reaction evidence="11">
        <text>8-oxo-GTP + H2O = 8-oxo-GMP + diphosphate + H(+)</text>
        <dbReference type="Rhea" id="RHEA:67616"/>
        <dbReference type="ChEBI" id="CHEBI:15377"/>
        <dbReference type="ChEBI" id="CHEBI:15378"/>
        <dbReference type="ChEBI" id="CHEBI:33019"/>
        <dbReference type="ChEBI" id="CHEBI:143553"/>
        <dbReference type="ChEBI" id="CHEBI:145694"/>
    </reaction>
</comment>
<evidence type="ECO:0000259" key="20">
    <source>
        <dbReference type="PROSITE" id="PS51462"/>
    </source>
</evidence>
<keyword evidence="22" id="KW-1185">Reference proteome</keyword>
<evidence type="ECO:0000256" key="10">
    <source>
        <dbReference type="ARBA" id="ARBA00035861"/>
    </source>
</evidence>
<dbReference type="InterPro" id="IPR015797">
    <property type="entry name" value="NUDIX_hydrolase-like_dom_sf"/>
</dbReference>
<dbReference type="InterPro" id="IPR000086">
    <property type="entry name" value="NUDIX_hydrolase_dom"/>
</dbReference>
<evidence type="ECO:0000256" key="3">
    <source>
        <dbReference type="ARBA" id="ARBA00022457"/>
    </source>
</evidence>
<dbReference type="NCBIfam" id="TIGR00586">
    <property type="entry name" value="mutt"/>
    <property type="match status" value="1"/>
</dbReference>
<comment type="catalytic activity">
    <reaction evidence="10">
        <text>8-oxo-dGTP + H2O = 8-oxo-dGMP + diphosphate + H(+)</text>
        <dbReference type="Rhea" id="RHEA:31575"/>
        <dbReference type="ChEBI" id="CHEBI:15377"/>
        <dbReference type="ChEBI" id="CHEBI:15378"/>
        <dbReference type="ChEBI" id="CHEBI:33019"/>
        <dbReference type="ChEBI" id="CHEBI:63224"/>
        <dbReference type="ChEBI" id="CHEBI:77896"/>
        <dbReference type="EC" id="3.6.1.55"/>
    </reaction>
</comment>
<dbReference type="PROSITE" id="PS51462">
    <property type="entry name" value="NUDIX"/>
    <property type="match status" value="1"/>
</dbReference>
<dbReference type="FunFam" id="3.90.79.10:FF:000014">
    <property type="entry name" value="8-oxo-dGTP diphosphatase MutT"/>
    <property type="match status" value="1"/>
</dbReference>
<evidence type="ECO:0000256" key="9">
    <source>
        <dbReference type="ARBA" id="ARBA00023204"/>
    </source>
</evidence>
<keyword evidence="6" id="KW-0227">DNA damage</keyword>
<evidence type="ECO:0000256" key="17">
    <source>
        <dbReference type="PIRSR" id="PIRSR603561-1"/>
    </source>
</evidence>
<dbReference type="InterPro" id="IPR047127">
    <property type="entry name" value="MutT-like"/>
</dbReference>
<evidence type="ECO:0000256" key="15">
    <source>
        <dbReference type="ARBA" id="ARBA00041979"/>
    </source>
</evidence>
<evidence type="ECO:0000313" key="21">
    <source>
        <dbReference type="EMBL" id="TCJ85340.1"/>
    </source>
</evidence>
<evidence type="ECO:0000256" key="18">
    <source>
        <dbReference type="PIRSR" id="PIRSR603561-2"/>
    </source>
</evidence>
<evidence type="ECO:0000256" key="1">
    <source>
        <dbReference type="ARBA" id="ARBA00001946"/>
    </source>
</evidence>
<organism evidence="21 22">
    <name type="scientific">Cocleimonas flava</name>
    <dbReference type="NCBI Taxonomy" id="634765"/>
    <lineage>
        <taxon>Bacteria</taxon>
        <taxon>Pseudomonadati</taxon>
        <taxon>Pseudomonadota</taxon>
        <taxon>Gammaproteobacteria</taxon>
        <taxon>Thiotrichales</taxon>
        <taxon>Thiotrichaceae</taxon>
        <taxon>Cocleimonas</taxon>
    </lineage>
</organism>
<dbReference type="InterPro" id="IPR003561">
    <property type="entry name" value="Mutator_MutT"/>
</dbReference>
<feature type="domain" description="Nudix hydrolase" evidence="20">
    <location>
        <begin position="1"/>
        <end position="134"/>
    </location>
</feature>
<dbReference type="GO" id="GO:0044716">
    <property type="term" value="F:8-oxo-GDP phosphatase activity"/>
    <property type="evidence" value="ECO:0007669"/>
    <property type="project" value="TreeGrafter"/>
</dbReference>